<evidence type="ECO:0000256" key="12">
    <source>
        <dbReference type="ARBA" id="ARBA00022801"/>
    </source>
</evidence>
<gene>
    <name evidence="17" type="primary">LOC101850665</name>
</gene>
<dbReference type="SUPFAM" id="SSF63829">
    <property type="entry name" value="Calcium-dependent phosphotriesterase"/>
    <property type="match status" value="1"/>
</dbReference>
<dbReference type="PRINTS" id="PR01791">
    <property type="entry name" value="REGUCALCIN"/>
</dbReference>
<comment type="catalytic activity">
    <reaction evidence="1">
        <text>D-glucono-1,5-lactone + H2O = D-gluconate + H(+)</text>
        <dbReference type="Rhea" id="RHEA:10440"/>
        <dbReference type="ChEBI" id="CHEBI:15377"/>
        <dbReference type="ChEBI" id="CHEBI:15378"/>
        <dbReference type="ChEBI" id="CHEBI:16217"/>
        <dbReference type="ChEBI" id="CHEBI:18391"/>
        <dbReference type="EC" id="3.1.1.17"/>
    </reaction>
</comment>
<feature type="domain" description="SMP-30/Gluconolactonase/LRE-like region" evidence="15">
    <location>
        <begin position="14"/>
        <end position="267"/>
    </location>
</feature>
<keyword evidence="11" id="KW-0479">Metal-binding</keyword>
<comment type="similarity">
    <text evidence="7">Belongs to the SMP-30/CGR1 family.</text>
</comment>
<dbReference type="Pfam" id="PF08450">
    <property type="entry name" value="SGL"/>
    <property type="match status" value="1"/>
</dbReference>
<accession>A0ABM1A626</accession>
<dbReference type="PRINTS" id="PR01790">
    <property type="entry name" value="SMP30FAMILY"/>
</dbReference>
<dbReference type="EC" id="3.1.1.17" evidence="8"/>
<evidence type="ECO:0000256" key="10">
    <source>
        <dbReference type="ARBA" id="ARBA00022490"/>
    </source>
</evidence>
<evidence type="ECO:0000259" key="15">
    <source>
        <dbReference type="Pfam" id="PF08450"/>
    </source>
</evidence>
<comment type="cofactor">
    <cofactor evidence="5">
        <name>Zn(2+)</name>
        <dbReference type="ChEBI" id="CHEBI:29105"/>
    </cofactor>
</comment>
<evidence type="ECO:0000256" key="3">
    <source>
        <dbReference type="ARBA" id="ARBA00001936"/>
    </source>
</evidence>
<comment type="cofactor">
    <cofactor evidence="2">
        <name>Ca(2+)</name>
        <dbReference type="ChEBI" id="CHEBI:29108"/>
    </cofactor>
</comment>
<dbReference type="PANTHER" id="PTHR10907">
    <property type="entry name" value="REGUCALCIN"/>
    <property type="match status" value="1"/>
</dbReference>
<keyword evidence="13" id="KW-0106">Calcium</keyword>
<dbReference type="RefSeq" id="XP_012941535.1">
    <property type="nucleotide sequence ID" value="XM_013086081.2"/>
</dbReference>
<comment type="cofactor">
    <cofactor evidence="4">
        <name>Mg(2+)</name>
        <dbReference type="ChEBI" id="CHEBI:18420"/>
    </cofactor>
</comment>
<dbReference type="GeneID" id="101850665"/>
<evidence type="ECO:0000256" key="14">
    <source>
        <dbReference type="ARBA" id="ARBA00032464"/>
    </source>
</evidence>
<evidence type="ECO:0000256" key="7">
    <source>
        <dbReference type="ARBA" id="ARBA00008853"/>
    </source>
</evidence>
<keyword evidence="12" id="KW-0378">Hydrolase</keyword>
<evidence type="ECO:0000256" key="2">
    <source>
        <dbReference type="ARBA" id="ARBA00001913"/>
    </source>
</evidence>
<evidence type="ECO:0000256" key="8">
    <source>
        <dbReference type="ARBA" id="ARBA00013227"/>
    </source>
</evidence>
<organism evidence="16 17">
    <name type="scientific">Aplysia californica</name>
    <name type="common">California sea hare</name>
    <dbReference type="NCBI Taxonomy" id="6500"/>
    <lineage>
        <taxon>Eukaryota</taxon>
        <taxon>Metazoa</taxon>
        <taxon>Spiralia</taxon>
        <taxon>Lophotrochozoa</taxon>
        <taxon>Mollusca</taxon>
        <taxon>Gastropoda</taxon>
        <taxon>Heterobranchia</taxon>
        <taxon>Euthyneura</taxon>
        <taxon>Tectipleura</taxon>
        <taxon>Aplysiida</taxon>
        <taxon>Aplysioidea</taxon>
        <taxon>Aplysiidae</taxon>
        <taxon>Aplysia</taxon>
    </lineage>
</organism>
<dbReference type="PANTHER" id="PTHR10907:SF47">
    <property type="entry name" value="REGUCALCIN"/>
    <property type="match status" value="1"/>
</dbReference>
<protein>
    <recommendedName>
        <fullName evidence="9">Regucalcin</fullName>
        <ecNumber evidence="8">3.1.1.17</ecNumber>
    </recommendedName>
    <alternativeName>
        <fullName evidence="14">Gluconolactonase</fullName>
    </alternativeName>
</protein>
<dbReference type="InterPro" id="IPR005511">
    <property type="entry name" value="SMP-30"/>
</dbReference>
<dbReference type="InterPro" id="IPR011042">
    <property type="entry name" value="6-blade_b-propeller_TolB-like"/>
</dbReference>
<evidence type="ECO:0000256" key="4">
    <source>
        <dbReference type="ARBA" id="ARBA00001946"/>
    </source>
</evidence>
<comment type="cofactor">
    <cofactor evidence="3">
        <name>Mn(2+)</name>
        <dbReference type="ChEBI" id="CHEBI:29035"/>
    </cofactor>
</comment>
<evidence type="ECO:0000256" key="5">
    <source>
        <dbReference type="ARBA" id="ARBA00001947"/>
    </source>
</evidence>
<evidence type="ECO:0000256" key="11">
    <source>
        <dbReference type="ARBA" id="ARBA00022723"/>
    </source>
</evidence>
<dbReference type="Gene3D" id="2.120.10.30">
    <property type="entry name" value="TolB, C-terminal domain"/>
    <property type="match status" value="1"/>
</dbReference>
<dbReference type="Proteomes" id="UP000694888">
    <property type="component" value="Unplaced"/>
</dbReference>
<evidence type="ECO:0000256" key="1">
    <source>
        <dbReference type="ARBA" id="ARBA00001589"/>
    </source>
</evidence>
<proteinExistence type="inferred from homology"/>
<evidence type="ECO:0000313" key="16">
    <source>
        <dbReference type="Proteomes" id="UP000694888"/>
    </source>
</evidence>
<evidence type="ECO:0000256" key="9">
    <source>
        <dbReference type="ARBA" id="ARBA00016808"/>
    </source>
</evidence>
<dbReference type="InterPro" id="IPR013658">
    <property type="entry name" value="SGL"/>
</dbReference>
<dbReference type="InterPro" id="IPR008367">
    <property type="entry name" value="Regucalcin"/>
</dbReference>
<reference evidence="17" key="1">
    <citation type="submission" date="2025-08" db="UniProtKB">
        <authorList>
            <consortium name="RefSeq"/>
        </authorList>
    </citation>
    <scope>IDENTIFICATION</scope>
</reference>
<comment type="subcellular location">
    <subcellularLocation>
        <location evidence="6">Cytoplasm</location>
    </subcellularLocation>
</comment>
<keyword evidence="16" id="KW-1185">Reference proteome</keyword>
<evidence type="ECO:0000256" key="6">
    <source>
        <dbReference type="ARBA" id="ARBA00004496"/>
    </source>
</evidence>
<evidence type="ECO:0000313" key="17">
    <source>
        <dbReference type="RefSeq" id="XP_012941535.1"/>
    </source>
</evidence>
<evidence type="ECO:0000256" key="13">
    <source>
        <dbReference type="ARBA" id="ARBA00022837"/>
    </source>
</evidence>
<name>A0ABM1A626_APLCA</name>
<keyword evidence="10" id="KW-0963">Cytoplasm</keyword>
<sequence length="303" mass="33024">MMKVEAVLPDRFQLGESGFWDIRSESWLGVDVRGNAVIRYNPSIPRVNRINLEKETHFAIPRSNGGGNVITQADSVNFLLEKTGKTTPFVSGEKLGLPANGLINDGKCDAKGRLWLGTFVPGGGLHEPEKWKPVGGIVRISADGAVSTQADQFVLPNGLDWTTDSRTMLVVDSFSLKIYAFDFDLDKGELSNRRVFKQWEAGSEEFPDGLCIDADNKAWVAMVGSGRVIQLDIETGEELQSINLPCKGVTCPNFGGEDFRDLYVTTSAALRLPNWPENPPEAGAIFKVTGLHAKGKAPNLFAG</sequence>